<accession>A0A365XP30</accession>
<dbReference type="InterPro" id="IPR012944">
    <property type="entry name" value="SusD_RagB_dom"/>
</dbReference>
<evidence type="ECO:0000313" key="9">
    <source>
        <dbReference type="EMBL" id="RBL88057.1"/>
    </source>
</evidence>
<feature type="chain" id="PRO_5016908376" evidence="6">
    <location>
        <begin position="19"/>
        <end position="500"/>
    </location>
</feature>
<evidence type="ECO:0000259" key="8">
    <source>
        <dbReference type="Pfam" id="PF14322"/>
    </source>
</evidence>
<evidence type="ECO:0000256" key="1">
    <source>
        <dbReference type="ARBA" id="ARBA00004442"/>
    </source>
</evidence>
<dbReference type="OrthoDB" id="630434at2"/>
<name>A0A365XP30_9BACT</name>
<comment type="caution">
    <text evidence="9">The sequence shown here is derived from an EMBL/GenBank/DDBJ whole genome shotgun (WGS) entry which is preliminary data.</text>
</comment>
<evidence type="ECO:0000256" key="6">
    <source>
        <dbReference type="SAM" id="SignalP"/>
    </source>
</evidence>
<sequence length="500" mass="54899">MKKHRLLFIIIFSISALTACHKDFLDTKPTNAVPDDQVFNSVDNAETALTGIWAYMFETYFTFAVPGIKSLDLTSDAMGSDVAVTTAYGFRDAYTFNEMADNTKNRVSAYWTILYKVIDNCNNFLSKIDQVPGDDAKRKILKGQASALRGYCYLTLAEFYSFGVTNNASAKSVPIYTTPADPSTPGKPRATVTQVYQQAISDLEAAAPLLSGYTRDATQKFKINNNVVSGLLARAYLYSNQPAKAIDAAVAARKGYTLMSGDDYNKGFNDVSNVEWIWGQPQTPNQNVAASTFTFLDVSTPVSYYKSFKADPYFQGYFDSTDVRFRLFQWNTSGPGALLYKKFRFRDPGALVADVVLMRSAEMYLIEAEGYARTGNAAKAADALNALRTARNATAFNPAGTGTVLDSILLERRKELWGEGFSLVDIIRTGGTVVRKAFKSVNGGDSIINVIQPDGSVVAVHGVGHRTLNLPDKSPFKANSSYYLFAIPLSEVQNNPNLNN</sequence>
<evidence type="ECO:0000256" key="3">
    <source>
        <dbReference type="ARBA" id="ARBA00022729"/>
    </source>
</evidence>
<dbReference type="RefSeq" id="WP_113619884.1">
    <property type="nucleotide sequence ID" value="NZ_QFFJ01000003.1"/>
</dbReference>
<dbReference type="GO" id="GO:0009279">
    <property type="term" value="C:cell outer membrane"/>
    <property type="evidence" value="ECO:0007669"/>
    <property type="project" value="UniProtKB-SubCell"/>
</dbReference>
<keyword evidence="5" id="KW-0998">Cell outer membrane</keyword>
<gene>
    <name evidence="9" type="ORF">DF182_31495</name>
</gene>
<dbReference type="CDD" id="cd08977">
    <property type="entry name" value="SusD"/>
    <property type="match status" value="1"/>
</dbReference>
<keyword evidence="10" id="KW-1185">Reference proteome</keyword>
<comment type="subcellular location">
    <subcellularLocation>
        <location evidence="1">Cell outer membrane</location>
    </subcellularLocation>
</comment>
<feature type="domain" description="RagB/SusD" evidence="7">
    <location>
        <begin position="350"/>
        <end position="499"/>
    </location>
</feature>
<evidence type="ECO:0000313" key="10">
    <source>
        <dbReference type="Proteomes" id="UP000253410"/>
    </source>
</evidence>
<evidence type="ECO:0000259" key="7">
    <source>
        <dbReference type="Pfam" id="PF07980"/>
    </source>
</evidence>
<dbReference type="Proteomes" id="UP000253410">
    <property type="component" value="Unassembled WGS sequence"/>
</dbReference>
<dbReference type="InterPro" id="IPR033985">
    <property type="entry name" value="SusD-like_N"/>
</dbReference>
<keyword evidence="4" id="KW-0472">Membrane</keyword>
<dbReference type="Pfam" id="PF07980">
    <property type="entry name" value="SusD_RagB"/>
    <property type="match status" value="1"/>
</dbReference>
<dbReference type="PROSITE" id="PS51257">
    <property type="entry name" value="PROKAR_LIPOPROTEIN"/>
    <property type="match status" value="1"/>
</dbReference>
<reference evidence="9 10" key="1">
    <citation type="submission" date="2018-05" db="EMBL/GenBank/DDBJ databases">
        <title>Chitinophaga sp. K3CV102501T nov., isolated from isolated from a monsoon evergreen broad-leaved forest soil.</title>
        <authorList>
            <person name="Lv Y."/>
        </authorList>
    </citation>
    <scope>NUCLEOTIDE SEQUENCE [LARGE SCALE GENOMIC DNA]</scope>
    <source>
        <strain evidence="9 10">GDMCC 1.1325</strain>
    </source>
</reference>
<comment type="similarity">
    <text evidence="2">Belongs to the SusD family.</text>
</comment>
<evidence type="ECO:0000256" key="2">
    <source>
        <dbReference type="ARBA" id="ARBA00006275"/>
    </source>
</evidence>
<proteinExistence type="inferred from homology"/>
<dbReference type="Gene3D" id="1.25.40.390">
    <property type="match status" value="1"/>
</dbReference>
<evidence type="ECO:0000256" key="4">
    <source>
        <dbReference type="ARBA" id="ARBA00023136"/>
    </source>
</evidence>
<dbReference type="InterPro" id="IPR011990">
    <property type="entry name" value="TPR-like_helical_dom_sf"/>
</dbReference>
<dbReference type="SUPFAM" id="SSF48452">
    <property type="entry name" value="TPR-like"/>
    <property type="match status" value="1"/>
</dbReference>
<evidence type="ECO:0000256" key="5">
    <source>
        <dbReference type="ARBA" id="ARBA00023237"/>
    </source>
</evidence>
<organism evidence="9 10">
    <name type="scientific">Chitinophaga flava</name>
    <dbReference type="NCBI Taxonomy" id="2259036"/>
    <lineage>
        <taxon>Bacteria</taxon>
        <taxon>Pseudomonadati</taxon>
        <taxon>Bacteroidota</taxon>
        <taxon>Chitinophagia</taxon>
        <taxon>Chitinophagales</taxon>
        <taxon>Chitinophagaceae</taxon>
        <taxon>Chitinophaga</taxon>
    </lineage>
</organism>
<protein>
    <submittedName>
        <fullName evidence="9">RagB/SusD family nutrient uptake outer membrane protein</fullName>
    </submittedName>
</protein>
<feature type="domain" description="SusD-like N-terminal" evidence="8">
    <location>
        <begin position="23"/>
        <end position="237"/>
    </location>
</feature>
<dbReference type="Pfam" id="PF14322">
    <property type="entry name" value="SusD-like_3"/>
    <property type="match status" value="1"/>
</dbReference>
<keyword evidence="3 6" id="KW-0732">Signal</keyword>
<dbReference type="EMBL" id="QFFJ01000003">
    <property type="protein sequence ID" value="RBL88057.1"/>
    <property type="molecule type" value="Genomic_DNA"/>
</dbReference>
<dbReference type="AlphaFoldDB" id="A0A365XP30"/>
<feature type="signal peptide" evidence="6">
    <location>
        <begin position="1"/>
        <end position="18"/>
    </location>
</feature>